<reference evidence="6 7" key="1">
    <citation type="submission" date="2018-08" db="EMBL/GenBank/DDBJ databases">
        <title>A genome reference for cultivated species of the human gut microbiota.</title>
        <authorList>
            <person name="Zou Y."/>
            <person name="Xue W."/>
            <person name="Luo G."/>
        </authorList>
    </citation>
    <scope>NUCLEOTIDE SEQUENCE [LARGE SCALE GENOMIC DNA]</scope>
    <source>
        <strain evidence="6 7">TM09-12</strain>
    </source>
</reference>
<evidence type="ECO:0000313" key="6">
    <source>
        <dbReference type="EMBL" id="RGI95081.1"/>
    </source>
</evidence>
<feature type="domain" description="Sulfatase N-terminal" evidence="5">
    <location>
        <begin position="4"/>
        <end position="351"/>
    </location>
</feature>
<keyword evidence="3" id="KW-0378">Hydrolase</keyword>
<dbReference type="RefSeq" id="WP_117633671.1">
    <property type="nucleotide sequence ID" value="NZ_QSON01000035.1"/>
</dbReference>
<dbReference type="GO" id="GO:0046872">
    <property type="term" value="F:metal ion binding"/>
    <property type="evidence" value="ECO:0007669"/>
    <property type="project" value="UniProtKB-KW"/>
</dbReference>
<dbReference type="Pfam" id="PF00884">
    <property type="entry name" value="Sulfatase"/>
    <property type="match status" value="1"/>
</dbReference>
<sequence>MERPNIIMILTDDQGAWAMGCAGNRDVKTPNLDRLAEEGVRFENFFCASPVCSPARGTIFTGRMPSAHGVLDWIRGGNVDRERLKEKSGDPYYRNEDRAIPYLEGMTTYTDVLAREGYTCCLAGKWHLGDSLRPQHGFSKWFTIARGGCLYKKADVVENGGIRYESRYITDVITDKALEYIDACRAEQNPYYISVHYTAPHDPWDEDQHPRKYVEAYRDCAFTATPDLPVSDRQIQTAPYGTGEVRKSLLRGYYAAVTAMDAGVGRIVAHLKETGEYDHCILCFMADNGMNMGHHGVWGKGNATFPLNLYDTSVKVPFLVRWPGHTEPGRVIRGLYSQYDFFPSLLSMAGISVQAEGRMPGRSFTPVLEGAEQEAGPVVVYDEYGPNRMIRSKEWKFIRRYPYGEDELYHLTEDAEETVNLAEDEAYRLVREEMNDSLNHWFYRYADPAMDGAREGVTGHGQLRRPGIYSEGKEAFFRPEQPA</sequence>
<dbReference type="PANTHER" id="PTHR42693:SF33">
    <property type="entry name" value="ARYLSULFATASE"/>
    <property type="match status" value="1"/>
</dbReference>
<dbReference type="CDD" id="cd16149">
    <property type="entry name" value="sulfatase_like"/>
    <property type="match status" value="1"/>
</dbReference>
<dbReference type="InterPro" id="IPR024607">
    <property type="entry name" value="Sulfatase_CS"/>
</dbReference>
<evidence type="ECO:0000256" key="1">
    <source>
        <dbReference type="ARBA" id="ARBA00008779"/>
    </source>
</evidence>
<dbReference type="AlphaFoldDB" id="A0A374NW96"/>
<evidence type="ECO:0000256" key="2">
    <source>
        <dbReference type="ARBA" id="ARBA00022723"/>
    </source>
</evidence>
<name>A0A374NW96_9FIRM</name>
<protein>
    <submittedName>
        <fullName evidence="6">Sulfatase</fullName>
    </submittedName>
</protein>
<dbReference type="GO" id="GO:0004065">
    <property type="term" value="F:arylsulfatase activity"/>
    <property type="evidence" value="ECO:0007669"/>
    <property type="project" value="TreeGrafter"/>
</dbReference>
<dbReference type="Proteomes" id="UP000263014">
    <property type="component" value="Unassembled WGS sequence"/>
</dbReference>
<dbReference type="EMBL" id="QSON01000035">
    <property type="protein sequence ID" value="RGI95081.1"/>
    <property type="molecule type" value="Genomic_DNA"/>
</dbReference>
<gene>
    <name evidence="6" type="ORF">DXD79_32860</name>
</gene>
<proteinExistence type="inferred from homology"/>
<keyword evidence="2" id="KW-0479">Metal-binding</keyword>
<dbReference type="SUPFAM" id="SSF53649">
    <property type="entry name" value="Alkaline phosphatase-like"/>
    <property type="match status" value="1"/>
</dbReference>
<evidence type="ECO:0000256" key="3">
    <source>
        <dbReference type="ARBA" id="ARBA00022801"/>
    </source>
</evidence>
<dbReference type="PROSITE" id="PS00523">
    <property type="entry name" value="SULFATASE_1"/>
    <property type="match status" value="1"/>
</dbReference>
<comment type="similarity">
    <text evidence="1">Belongs to the sulfatase family.</text>
</comment>
<evidence type="ECO:0000313" key="7">
    <source>
        <dbReference type="Proteomes" id="UP000263014"/>
    </source>
</evidence>
<evidence type="ECO:0000256" key="4">
    <source>
        <dbReference type="ARBA" id="ARBA00022837"/>
    </source>
</evidence>
<keyword evidence="4" id="KW-0106">Calcium</keyword>
<accession>A0A374NW96</accession>
<comment type="caution">
    <text evidence="6">The sequence shown here is derived from an EMBL/GenBank/DDBJ whole genome shotgun (WGS) entry which is preliminary data.</text>
</comment>
<dbReference type="InterPro" id="IPR000917">
    <property type="entry name" value="Sulfatase_N"/>
</dbReference>
<evidence type="ECO:0000259" key="5">
    <source>
        <dbReference type="Pfam" id="PF00884"/>
    </source>
</evidence>
<dbReference type="Gene3D" id="3.40.720.10">
    <property type="entry name" value="Alkaline Phosphatase, subunit A"/>
    <property type="match status" value="1"/>
</dbReference>
<dbReference type="InterPro" id="IPR017850">
    <property type="entry name" value="Alkaline_phosphatase_core_sf"/>
</dbReference>
<dbReference type="PANTHER" id="PTHR42693">
    <property type="entry name" value="ARYLSULFATASE FAMILY MEMBER"/>
    <property type="match status" value="1"/>
</dbReference>
<dbReference type="InterPro" id="IPR050738">
    <property type="entry name" value="Sulfatase"/>
</dbReference>
<organism evidence="6 7">
    <name type="scientific">Hungatella hathewayi</name>
    <dbReference type="NCBI Taxonomy" id="154046"/>
    <lineage>
        <taxon>Bacteria</taxon>
        <taxon>Bacillati</taxon>
        <taxon>Bacillota</taxon>
        <taxon>Clostridia</taxon>
        <taxon>Lachnospirales</taxon>
        <taxon>Lachnospiraceae</taxon>
        <taxon>Hungatella</taxon>
    </lineage>
</organism>